<evidence type="ECO:0000313" key="3">
    <source>
        <dbReference type="Proteomes" id="UP000182569"/>
    </source>
</evidence>
<feature type="transmembrane region" description="Helical" evidence="1">
    <location>
        <begin position="6"/>
        <end position="26"/>
    </location>
</feature>
<dbReference type="Pfam" id="PF12650">
    <property type="entry name" value="DUF3784"/>
    <property type="match status" value="1"/>
</dbReference>
<name>A0A1J0GGB6_9CLOT</name>
<dbReference type="Proteomes" id="UP000182569">
    <property type="component" value="Chromosome"/>
</dbReference>
<feature type="transmembrane region" description="Helical" evidence="1">
    <location>
        <begin position="54"/>
        <end position="71"/>
    </location>
</feature>
<accession>A0A1J0GGB6</accession>
<dbReference type="InterPro" id="IPR017259">
    <property type="entry name" value="UCP037672"/>
</dbReference>
<keyword evidence="1" id="KW-0472">Membrane</keyword>
<keyword evidence="1" id="KW-0812">Transmembrane</keyword>
<dbReference type="KEGG" id="ceu:A7L45_07645"/>
<feature type="transmembrane region" description="Helical" evidence="1">
    <location>
        <begin position="77"/>
        <end position="96"/>
    </location>
</feature>
<keyword evidence="3" id="KW-1185">Reference proteome</keyword>
<gene>
    <name evidence="2" type="ORF">A7L45_07645</name>
</gene>
<evidence type="ECO:0000256" key="1">
    <source>
        <dbReference type="SAM" id="Phobius"/>
    </source>
</evidence>
<evidence type="ECO:0000313" key="2">
    <source>
        <dbReference type="EMBL" id="APC39950.1"/>
    </source>
</evidence>
<dbReference type="RefSeq" id="WP_071612244.1">
    <property type="nucleotide sequence ID" value="NZ_CP015756.1"/>
</dbReference>
<dbReference type="EMBL" id="CP015756">
    <property type="protein sequence ID" value="APC39950.1"/>
    <property type="molecule type" value="Genomic_DNA"/>
</dbReference>
<protein>
    <submittedName>
        <fullName evidence="2">DUF3784 domain-containing protein</fullName>
    </submittedName>
</protein>
<reference evidence="3" key="1">
    <citation type="journal article" date="2016" name="Front. Microbiol.">
        <title>Complete Genome Sequence of Clostridium estertheticum DSM 8809, a Microbe Identified in Spoiled Vacuum Packed Beef.</title>
        <authorList>
            <person name="Yu Z."/>
            <person name="Gunn L."/>
            <person name="Brennan E."/>
            <person name="Reid R."/>
            <person name="Wall P.G."/>
            <person name="Gaora O.P."/>
            <person name="Hurley D."/>
            <person name="Bolton D."/>
            <person name="Fanning S."/>
        </authorList>
    </citation>
    <scope>NUCLEOTIDE SEQUENCE [LARGE SCALE GENOMIC DNA]</scope>
    <source>
        <strain evidence="3">DSM 8809</strain>
    </source>
</reference>
<keyword evidence="1" id="KW-1133">Transmembrane helix</keyword>
<dbReference type="AlphaFoldDB" id="A0A1J0GGB6"/>
<dbReference type="OrthoDB" id="2085737at2"/>
<proteinExistence type="predicted"/>
<organism evidence="2 3">
    <name type="scientific">Clostridium estertheticum subsp. estertheticum</name>
    <dbReference type="NCBI Taxonomy" id="1552"/>
    <lineage>
        <taxon>Bacteria</taxon>
        <taxon>Bacillati</taxon>
        <taxon>Bacillota</taxon>
        <taxon>Clostridia</taxon>
        <taxon>Eubacteriales</taxon>
        <taxon>Clostridiaceae</taxon>
        <taxon>Clostridium</taxon>
    </lineage>
</organism>
<sequence>MSELIVMMIILLPVGLYFISIGWRIWKKEQITLIHDYHYTIVAEKDKKSYTEKVGKSCILIGIGMILWVIIDFVSKASYGWICFGIFFVWGLVMIFKAQKKYNGGV</sequence>